<dbReference type="AlphaFoldDB" id="A0A6H0XZE6"/>
<evidence type="ECO:0000259" key="1">
    <source>
        <dbReference type="Pfam" id="PF13649"/>
    </source>
</evidence>
<dbReference type="CDD" id="cd02440">
    <property type="entry name" value="AdoMet_MTases"/>
    <property type="match status" value="1"/>
</dbReference>
<protein>
    <recommendedName>
        <fullName evidence="1">Methyltransferase domain-containing protein</fullName>
    </recommendedName>
</protein>
<reference evidence="2 3" key="1">
    <citation type="journal article" date="2016" name="Sci. Rep.">
        <title>Peltaster fructicola genome reveals evolution from an invasive phytopathogen to an ectophytic parasite.</title>
        <authorList>
            <person name="Xu C."/>
            <person name="Chen H."/>
            <person name="Gleason M.L."/>
            <person name="Xu J.R."/>
            <person name="Liu H."/>
            <person name="Zhang R."/>
            <person name="Sun G."/>
        </authorList>
    </citation>
    <scope>NUCLEOTIDE SEQUENCE [LARGE SCALE GENOMIC DNA]</scope>
    <source>
        <strain evidence="2 3">LNHT1506</strain>
    </source>
</reference>
<dbReference type="SUPFAM" id="SSF53335">
    <property type="entry name" value="S-adenosyl-L-methionine-dependent methyltransferases"/>
    <property type="match status" value="1"/>
</dbReference>
<dbReference type="InterPro" id="IPR041698">
    <property type="entry name" value="Methyltransf_25"/>
</dbReference>
<accession>A0A6H0XZE6</accession>
<sequence>MASTDDNTFLERAYALTETSGAKTLYDEWAASYDEDLDSQRYVSPQRTVEAIEASVQPSSRQLTILDAGCGTGLVGDLLKQSTLGKRMTLTGCDVSPGMLEAAARRGVYHRLDAVDLSKQTSYEADSYDIIACCGTLTKGHVGPGALREFVRIVSSGGLIVATVHNEIWESGGYRKEADAMKSEELVDVVSTDEFGIIEGLNSGGIMLVLRKK</sequence>
<name>A0A6H0XZE6_9PEZI</name>
<organism evidence="2 3">
    <name type="scientific">Peltaster fructicola</name>
    <dbReference type="NCBI Taxonomy" id="286661"/>
    <lineage>
        <taxon>Eukaryota</taxon>
        <taxon>Fungi</taxon>
        <taxon>Dikarya</taxon>
        <taxon>Ascomycota</taxon>
        <taxon>Pezizomycotina</taxon>
        <taxon>Dothideomycetes</taxon>
        <taxon>Dothideomycetes incertae sedis</taxon>
        <taxon>Peltaster</taxon>
    </lineage>
</organism>
<dbReference type="OrthoDB" id="66144at2759"/>
<dbReference type="PANTHER" id="PTHR42912">
    <property type="entry name" value="METHYLTRANSFERASE"/>
    <property type="match status" value="1"/>
</dbReference>
<evidence type="ECO:0000313" key="3">
    <source>
        <dbReference type="Proteomes" id="UP000503462"/>
    </source>
</evidence>
<feature type="domain" description="Methyltransferase" evidence="1">
    <location>
        <begin position="65"/>
        <end position="158"/>
    </location>
</feature>
<dbReference type="GO" id="GO:0008168">
    <property type="term" value="F:methyltransferase activity"/>
    <property type="evidence" value="ECO:0007669"/>
    <property type="project" value="TreeGrafter"/>
</dbReference>
<proteinExistence type="predicted"/>
<keyword evidence="3" id="KW-1185">Reference proteome</keyword>
<dbReference type="Proteomes" id="UP000503462">
    <property type="component" value="Chromosome 4"/>
</dbReference>
<dbReference type="InterPro" id="IPR029063">
    <property type="entry name" value="SAM-dependent_MTases_sf"/>
</dbReference>
<dbReference type="Gene3D" id="3.40.50.150">
    <property type="entry name" value="Vaccinia Virus protein VP39"/>
    <property type="match status" value="1"/>
</dbReference>
<dbReference type="InterPro" id="IPR050508">
    <property type="entry name" value="Methyltransf_Superfamily"/>
</dbReference>
<dbReference type="Pfam" id="PF13649">
    <property type="entry name" value="Methyltransf_25"/>
    <property type="match status" value="1"/>
</dbReference>
<gene>
    <name evidence="2" type="ORF">AMS68_005651</name>
</gene>
<evidence type="ECO:0000313" key="2">
    <source>
        <dbReference type="EMBL" id="QIX00134.1"/>
    </source>
</evidence>
<dbReference type="EMBL" id="CP051142">
    <property type="protein sequence ID" value="QIX00134.1"/>
    <property type="molecule type" value="Genomic_DNA"/>
</dbReference>